<keyword evidence="13" id="KW-0594">Phospholipid biosynthesis</keyword>
<evidence type="ECO:0000313" key="19">
    <source>
        <dbReference type="Proteomes" id="UP000016568"/>
    </source>
</evidence>
<evidence type="ECO:0000256" key="5">
    <source>
        <dbReference type="ARBA" id="ARBA00022516"/>
    </source>
</evidence>
<evidence type="ECO:0000256" key="4">
    <source>
        <dbReference type="ARBA" id="ARBA00022475"/>
    </source>
</evidence>
<comment type="subcellular location">
    <subcellularLocation>
        <location evidence="3">Cell membrane</location>
        <topology evidence="3">Multi-pass membrane protein</topology>
    </subcellularLocation>
    <subcellularLocation>
        <location evidence="2">Secreted</location>
    </subcellularLocation>
</comment>
<dbReference type="EC" id="2.7.8.-" evidence="15"/>
<evidence type="ECO:0000259" key="17">
    <source>
        <dbReference type="PROSITE" id="PS50035"/>
    </source>
</evidence>
<dbReference type="Gene3D" id="3.30.870.10">
    <property type="entry name" value="Endonuclease Chain A"/>
    <property type="match status" value="2"/>
</dbReference>
<dbReference type="Pfam" id="PF13091">
    <property type="entry name" value="PLDc_2"/>
    <property type="match status" value="2"/>
</dbReference>
<protein>
    <recommendedName>
        <fullName evidence="15">Cardiolipin synthase</fullName>
        <ecNumber evidence="15">2.7.8.-</ecNumber>
    </recommendedName>
</protein>
<keyword evidence="6" id="KW-0964">Secreted</keyword>
<dbReference type="PANTHER" id="PTHR21248:SF22">
    <property type="entry name" value="PHOSPHOLIPASE D"/>
    <property type="match status" value="1"/>
</dbReference>
<keyword evidence="19" id="KW-1185">Reference proteome</keyword>
<proteinExistence type="predicted"/>
<gene>
    <name evidence="18" type="primary">cls</name>
    <name evidence="18" type="ORF">NT2_07_01050</name>
</gene>
<evidence type="ECO:0000256" key="8">
    <source>
        <dbReference type="ARBA" id="ARBA00022692"/>
    </source>
</evidence>
<keyword evidence="12 16" id="KW-0472">Membrane</keyword>
<evidence type="ECO:0000256" key="13">
    <source>
        <dbReference type="ARBA" id="ARBA00023209"/>
    </source>
</evidence>
<accession>U2YMU4</accession>
<keyword evidence="5" id="KW-0444">Lipid biosynthesis</keyword>
<dbReference type="RefSeq" id="WP_021690923.1">
    <property type="nucleotide sequence ID" value="NZ_BASZ01000007.1"/>
</dbReference>
<dbReference type="InterPro" id="IPR022924">
    <property type="entry name" value="Cardiolipin_synthase"/>
</dbReference>
<dbReference type="InterPro" id="IPR001736">
    <property type="entry name" value="PLipase_D/transphosphatidylase"/>
</dbReference>
<feature type="transmembrane region" description="Helical" evidence="16">
    <location>
        <begin position="6"/>
        <end position="25"/>
    </location>
</feature>
<evidence type="ECO:0000256" key="6">
    <source>
        <dbReference type="ARBA" id="ARBA00022525"/>
    </source>
</evidence>
<keyword evidence="14" id="KW-1208">Phospholipid metabolism</keyword>
<name>U2YMU4_9SPHN</name>
<dbReference type="KEGG" id="ntd:EGO55_06240"/>
<evidence type="ECO:0000256" key="12">
    <source>
        <dbReference type="ARBA" id="ARBA00023136"/>
    </source>
</evidence>
<dbReference type="SUPFAM" id="SSF56024">
    <property type="entry name" value="Phospholipase D/nuclease"/>
    <property type="match status" value="2"/>
</dbReference>
<evidence type="ECO:0000256" key="9">
    <source>
        <dbReference type="ARBA" id="ARBA00022737"/>
    </source>
</evidence>
<evidence type="ECO:0000256" key="16">
    <source>
        <dbReference type="SAM" id="Phobius"/>
    </source>
</evidence>
<feature type="domain" description="PLD phosphodiesterase" evidence="17">
    <location>
        <begin position="216"/>
        <end position="243"/>
    </location>
</feature>
<dbReference type="eggNOG" id="COG1502">
    <property type="taxonomic scope" value="Bacteria"/>
</dbReference>
<feature type="transmembrane region" description="Helical" evidence="16">
    <location>
        <begin position="37"/>
        <end position="55"/>
    </location>
</feature>
<reference evidence="18 19" key="1">
    <citation type="submission" date="2013-09" db="EMBL/GenBank/DDBJ databases">
        <title>Whole genome shotgun sequence of Novosphingobium tardaugens NBRC 16725.</title>
        <authorList>
            <person name="Isaki S."/>
            <person name="Hosoyama A."/>
            <person name="Tsuchikane K."/>
            <person name="Katsumata H."/>
            <person name="Ando Y."/>
            <person name="Yamazaki S."/>
            <person name="Fujita N."/>
        </authorList>
    </citation>
    <scope>NUCLEOTIDE SEQUENCE [LARGE SCALE GENOMIC DNA]</scope>
    <source>
        <strain evidence="18 19">NBRC 16725</strain>
    </source>
</reference>
<sequence length="480" mass="53075">MDIVSAVFVVLLTLIHLAVIARAILLEEREPYARAAWVLLLALLPVGGVLLYLLFGEPWMSSKIHRRANRVFRMLERTLPVPDYSEELEAIPDRFRNAFRTCEHVAQWPTAYGNTARIAPDSNAAIAMMIADIDRAEKTVHLSFYIWLSDHNGLKMVDAICRAAQRGVTCRIVADAIGSRQLIRSPWWRKMAASGAKLCASLKAPLGLSLLYGHRIDLRNHRKIVVIDGRVTYCGSQNCADPEFLVKKKFAPWVDIMIRYEGPIAHQNELIFVSVWTLETGEDTANFVAEQAPQPVPGGLEAIAVGTGPLSFKGAMTSIFTAVLAGAEHSAVISTPYFVPDPPLVSAIADCARRGVAVRIIFPHRNDSGPVGAISRAYYSTLAKAGVRIFEYRGGLLHAKTLVVDEAMGLVGSANMDRRSLDLNFENNVLFHSPDLAAEVGRHQDAWLADSIEISRWDLRHRSLARRFIENTLTMGGAVF</sequence>
<keyword evidence="10 16" id="KW-1133">Transmembrane helix</keyword>
<dbReference type="InterPro" id="IPR027379">
    <property type="entry name" value="CLS_N"/>
</dbReference>
<dbReference type="Pfam" id="PF13396">
    <property type="entry name" value="PLDc_N"/>
    <property type="match status" value="1"/>
</dbReference>
<organism evidence="18 19">
    <name type="scientific">Caenibius tardaugens NBRC 16725</name>
    <dbReference type="NCBI Taxonomy" id="1219035"/>
    <lineage>
        <taxon>Bacteria</taxon>
        <taxon>Pseudomonadati</taxon>
        <taxon>Pseudomonadota</taxon>
        <taxon>Alphaproteobacteria</taxon>
        <taxon>Sphingomonadales</taxon>
        <taxon>Erythrobacteraceae</taxon>
        <taxon>Caenibius</taxon>
    </lineage>
</organism>
<keyword evidence="9" id="KW-0677">Repeat</keyword>
<dbReference type="GO" id="GO:0032049">
    <property type="term" value="P:cardiolipin biosynthetic process"/>
    <property type="evidence" value="ECO:0007669"/>
    <property type="project" value="UniProtKB-UniRule"/>
</dbReference>
<comment type="function">
    <text evidence="1">Could be a virulence factor.</text>
</comment>
<keyword evidence="11" id="KW-0443">Lipid metabolism</keyword>
<comment type="caution">
    <text evidence="18">The sequence shown here is derived from an EMBL/GenBank/DDBJ whole genome shotgun (WGS) entry which is preliminary data.</text>
</comment>
<evidence type="ECO:0000256" key="7">
    <source>
        <dbReference type="ARBA" id="ARBA00022679"/>
    </source>
</evidence>
<keyword evidence="7" id="KW-0808">Transferase</keyword>
<keyword evidence="8 16" id="KW-0812">Transmembrane</keyword>
<dbReference type="GO" id="GO:0008808">
    <property type="term" value="F:cardiolipin synthase activity"/>
    <property type="evidence" value="ECO:0007669"/>
    <property type="project" value="UniProtKB-UniRule"/>
</dbReference>
<evidence type="ECO:0000256" key="1">
    <source>
        <dbReference type="ARBA" id="ARBA00003145"/>
    </source>
</evidence>
<dbReference type="GO" id="GO:0005576">
    <property type="term" value="C:extracellular region"/>
    <property type="evidence" value="ECO:0007669"/>
    <property type="project" value="UniProtKB-SubCell"/>
</dbReference>
<evidence type="ECO:0000256" key="11">
    <source>
        <dbReference type="ARBA" id="ARBA00023098"/>
    </source>
</evidence>
<evidence type="ECO:0000256" key="14">
    <source>
        <dbReference type="ARBA" id="ARBA00023264"/>
    </source>
</evidence>
<dbReference type="EMBL" id="BASZ01000007">
    <property type="protein sequence ID" value="GAD50105.1"/>
    <property type="molecule type" value="Genomic_DNA"/>
</dbReference>
<evidence type="ECO:0000256" key="10">
    <source>
        <dbReference type="ARBA" id="ARBA00022989"/>
    </source>
</evidence>
<dbReference type="CDD" id="cd09152">
    <property type="entry name" value="PLDc_EcCLS_like_1"/>
    <property type="match status" value="1"/>
</dbReference>
<evidence type="ECO:0000313" key="18">
    <source>
        <dbReference type="EMBL" id="GAD50105.1"/>
    </source>
</evidence>
<dbReference type="GO" id="GO:0005886">
    <property type="term" value="C:plasma membrane"/>
    <property type="evidence" value="ECO:0007669"/>
    <property type="project" value="UniProtKB-SubCell"/>
</dbReference>
<dbReference type="NCBIfam" id="TIGR04265">
    <property type="entry name" value="bac_cardiolipin"/>
    <property type="match status" value="1"/>
</dbReference>
<dbReference type="InterPro" id="IPR025202">
    <property type="entry name" value="PLD-like_dom"/>
</dbReference>
<keyword evidence="4" id="KW-1003">Cell membrane</keyword>
<dbReference type="OrthoDB" id="9762009at2"/>
<dbReference type="Proteomes" id="UP000016568">
    <property type="component" value="Unassembled WGS sequence"/>
</dbReference>
<evidence type="ECO:0000256" key="2">
    <source>
        <dbReference type="ARBA" id="ARBA00004613"/>
    </source>
</evidence>
<dbReference type="AlphaFoldDB" id="U2YMU4"/>
<dbReference type="SMART" id="SM00155">
    <property type="entry name" value="PLDc"/>
    <property type="match status" value="2"/>
</dbReference>
<dbReference type="PANTHER" id="PTHR21248">
    <property type="entry name" value="CARDIOLIPIN SYNTHASE"/>
    <property type="match status" value="1"/>
</dbReference>
<dbReference type="PROSITE" id="PS50035">
    <property type="entry name" value="PLD"/>
    <property type="match status" value="2"/>
</dbReference>
<evidence type="ECO:0000256" key="15">
    <source>
        <dbReference type="NCBIfam" id="TIGR04265"/>
    </source>
</evidence>
<evidence type="ECO:0000256" key="3">
    <source>
        <dbReference type="ARBA" id="ARBA00004651"/>
    </source>
</evidence>
<feature type="domain" description="PLD phosphodiesterase" evidence="17">
    <location>
        <begin position="393"/>
        <end position="420"/>
    </location>
</feature>